<evidence type="ECO:0000256" key="6">
    <source>
        <dbReference type="ARBA" id="ARBA00023136"/>
    </source>
</evidence>
<evidence type="ECO:0000256" key="2">
    <source>
        <dbReference type="ARBA" id="ARBA00012528"/>
    </source>
</evidence>
<dbReference type="InterPro" id="IPR043128">
    <property type="entry name" value="Rev_trsase/Diguanyl_cyclase"/>
</dbReference>
<evidence type="ECO:0000256" key="1">
    <source>
        <dbReference type="ARBA" id="ARBA00004651"/>
    </source>
</evidence>
<dbReference type="Proteomes" id="UP000245212">
    <property type="component" value="Unassembled WGS sequence"/>
</dbReference>
<dbReference type="Gene3D" id="3.30.450.20">
    <property type="entry name" value="PAS domain"/>
    <property type="match status" value="1"/>
</dbReference>
<dbReference type="Pfam" id="PF02743">
    <property type="entry name" value="dCache_1"/>
    <property type="match status" value="1"/>
</dbReference>
<evidence type="ECO:0000256" key="5">
    <source>
        <dbReference type="ARBA" id="ARBA00022989"/>
    </source>
</evidence>
<dbReference type="RefSeq" id="WP_109060274.1">
    <property type="nucleotide sequence ID" value="NZ_QETA01000001.1"/>
</dbReference>
<dbReference type="PROSITE" id="PS50887">
    <property type="entry name" value="GGDEF"/>
    <property type="match status" value="1"/>
</dbReference>
<feature type="domain" description="GGDEF" evidence="9">
    <location>
        <begin position="393"/>
        <end position="523"/>
    </location>
</feature>
<dbReference type="AlphaFoldDB" id="A0A2V1K2R8"/>
<dbReference type="EMBL" id="QETA01000001">
    <property type="protein sequence ID" value="PWF24870.1"/>
    <property type="molecule type" value="Genomic_DNA"/>
</dbReference>
<reference evidence="11" key="1">
    <citation type="submission" date="2018-05" db="EMBL/GenBank/DDBJ databases">
        <authorList>
            <person name="Li Y."/>
        </authorList>
    </citation>
    <scope>NUCLEOTIDE SEQUENCE [LARGE SCALE GENOMIC DNA]</scope>
    <source>
        <strain evidence="11">3d-2-2</strain>
    </source>
</reference>
<evidence type="ECO:0000313" key="10">
    <source>
        <dbReference type="EMBL" id="PWF24870.1"/>
    </source>
</evidence>
<protein>
    <recommendedName>
        <fullName evidence="2">diguanylate cyclase</fullName>
        <ecNumber evidence="2">2.7.7.65</ecNumber>
    </recommendedName>
</protein>
<comment type="catalytic activity">
    <reaction evidence="7">
        <text>2 GTP = 3',3'-c-di-GMP + 2 diphosphate</text>
        <dbReference type="Rhea" id="RHEA:24898"/>
        <dbReference type="ChEBI" id="CHEBI:33019"/>
        <dbReference type="ChEBI" id="CHEBI:37565"/>
        <dbReference type="ChEBI" id="CHEBI:58805"/>
        <dbReference type="EC" id="2.7.7.65"/>
    </reaction>
</comment>
<dbReference type="InterPro" id="IPR050469">
    <property type="entry name" value="Diguanylate_Cyclase"/>
</dbReference>
<keyword evidence="4 8" id="KW-0812">Transmembrane</keyword>
<dbReference type="Pfam" id="PF00990">
    <property type="entry name" value="GGDEF"/>
    <property type="match status" value="1"/>
</dbReference>
<evidence type="ECO:0000259" key="9">
    <source>
        <dbReference type="PROSITE" id="PS50887"/>
    </source>
</evidence>
<dbReference type="GO" id="GO:0005886">
    <property type="term" value="C:plasma membrane"/>
    <property type="evidence" value="ECO:0007669"/>
    <property type="project" value="UniProtKB-SubCell"/>
</dbReference>
<comment type="subcellular location">
    <subcellularLocation>
        <location evidence="1">Cell membrane</location>
        <topology evidence="1">Multi-pass membrane protein</topology>
    </subcellularLocation>
</comment>
<dbReference type="CDD" id="cd18773">
    <property type="entry name" value="PDC1_HK_sensor"/>
    <property type="match status" value="1"/>
</dbReference>
<dbReference type="SUPFAM" id="SSF55073">
    <property type="entry name" value="Nucleotide cyclase"/>
    <property type="match status" value="1"/>
</dbReference>
<dbReference type="Gene3D" id="3.30.70.270">
    <property type="match status" value="1"/>
</dbReference>
<dbReference type="InterPro" id="IPR000160">
    <property type="entry name" value="GGDEF_dom"/>
</dbReference>
<keyword evidence="6 8" id="KW-0472">Membrane</keyword>
<dbReference type="InterPro" id="IPR029787">
    <property type="entry name" value="Nucleotide_cyclase"/>
</dbReference>
<organism evidence="10 11">
    <name type="scientific">Corticimicrobacter populi</name>
    <dbReference type="NCBI Taxonomy" id="2175229"/>
    <lineage>
        <taxon>Bacteria</taxon>
        <taxon>Pseudomonadati</taxon>
        <taxon>Pseudomonadota</taxon>
        <taxon>Betaproteobacteria</taxon>
        <taxon>Burkholderiales</taxon>
        <taxon>Alcaligenaceae</taxon>
        <taxon>Corticimicrobacter</taxon>
    </lineage>
</organism>
<dbReference type="PANTHER" id="PTHR45138">
    <property type="entry name" value="REGULATORY COMPONENTS OF SENSORY TRANSDUCTION SYSTEM"/>
    <property type="match status" value="1"/>
</dbReference>
<dbReference type="CDD" id="cd01949">
    <property type="entry name" value="GGDEF"/>
    <property type="match status" value="1"/>
</dbReference>
<gene>
    <name evidence="10" type="ORF">DD235_01430</name>
</gene>
<comment type="caution">
    <text evidence="10">The sequence shown here is derived from an EMBL/GenBank/DDBJ whole genome shotgun (WGS) entry which is preliminary data.</text>
</comment>
<keyword evidence="3" id="KW-1003">Cell membrane</keyword>
<feature type="transmembrane region" description="Helical" evidence="8">
    <location>
        <begin position="286"/>
        <end position="305"/>
    </location>
</feature>
<dbReference type="GO" id="GO:0052621">
    <property type="term" value="F:diguanylate cyclase activity"/>
    <property type="evidence" value="ECO:0007669"/>
    <property type="project" value="UniProtKB-EC"/>
</dbReference>
<dbReference type="SMART" id="SM00267">
    <property type="entry name" value="GGDEF"/>
    <property type="match status" value="1"/>
</dbReference>
<dbReference type="EC" id="2.7.7.65" evidence="2"/>
<sequence>MNIQNWLQRITLRHLMLLLAIASTLIVFSNTLYASFLVQRNQLISATLEANQAYASKLASSTDMFLRMAQQQLAYASTLVRDRMSDTDFLQAEVDRLRSQTNSFNSVGVVDALGRVLAISPESLELKGKIVVSPGTLLARREQRALITDPYMSAVGNLVINLIYPIHGEHGRYLGFIGGTIRLKEKNILHELLGGPSNNSSYLYVVDHGGRIIYHADQERVGEQAEDNPVVSAVTQGLEGAQTVTNSHDEKLLAGYAHIDAARWGVVAQQPVDSTLTNLGGLMLDVLLYSIPPVLVTMLLAWWLARVISRPLWRLANQAQREDDTESAIDRIRNIYAWYFEAAQMRKALLKGMSYLQRRIGKLNLDAQTDSMTGLLNRRAREEILAHWQDSEQSFAVVVLDIDHFKRVNDTYGHDVGDHVIVQLAQIMRASSRGQDRLFRLGGEEFQILLPDTSQDIAQQVAERLRQAVVSYVFPDVGELTISLGVAHFPGTAEDVALVMKQADQALYAAKSQGRNQVVSVQPQA</sequence>
<dbReference type="InterPro" id="IPR033479">
    <property type="entry name" value="dCache_1"/>
</dbReference>
<evidence type="ECO:0000256" key="4">
    <source>
        <dbReference type="ARBA" id="ARBA00022692"/>
    </source>
</evidence>
<proteinExistence type="predicted"/>
<dbReference type="CDD" id="cd12912">
    <property type="entry name" value="PDC2_MCP_like"/>
    <property type="match status" value="1"/>
</dbReference>
<evidence type="ECO:0000256" key="8">
    <source>
        <dbReference type="SAM" id="Phobius"/>
    </source>
</evidence>
<keyword evidence="11" id="KW-1185">Reference proteome</keyword>
<evidence type="ECO:0000313" key="11">
    <source>
        <dbReference type="Proteomes" id="UP000245212"/>
    </source>
</evidence>
<dbReference type="FunFam" id="3.30.70.270:FF:000001">
    <property type="entry name" value="Diguanylate cyclase domain protein"/>
    <property type="match status" value="1"/>
</dbReference>
<dbReference type="SUPFAM" id="SSF103190">
    <property type="entry name" value="Sensory domain-like"/>
    <property type="match status" value="2"/>
</dbReference>
<dbReference type="PANTHER" id="PTHR45138:SF9">
    <property type="entry name" value="DIGUANYLATE CYCLASE DGCM-RELATED"/>
    <property type="match status" value="1"/>
</dbReference>
<keyword evidence="5 8" id="KW-1133">Transmembrane helix</keyword>
<dbReference type="InterPro" id="IPR029151">
    <property type="entry name" value="Sensor-like_sf"/>
</dbReference>
<accession>A0A2V1K2R8</accession>
<evidence type="ECO:0000256" key="3">
    <source>
        <dbReference type="ARBA" id="ARBA00022475"/>
    </source>
</evidence>
<evidence type="ECO:0000256" key="7">
    <source>
        <dbReference type="ARBA" id="ARBA00034247"/>
    </source>
</evidence>
<dbReference type="NCBIfam" id="TIGR00254">
    <property type="entry name" value="GGDEF"/>
    <property type="match status" value="1"/>
</dbReference>
<name>A0A2V1K2R8_9BURK</name>